<sequence length="692" mass="73954">MVSDLRIAVDIGGTFTDVVLEEGNRRITRKLLTTPQRPEEAVLDGMRLILRDAGKGFADVTVFVHGTTLATNAIIERRGARTALIATEGFRDVLDIANESRYDQYDLSIEKPKPLVPRALRYTIPERMDVHGKVRLALDEGAVKALAATLRIQGIESVAVAFMHSYVNPAHERRVREILKAELPDLRVTLSSEVCPEVREYERTSTAVANAYIQPLMDSYLARMQAALAEGKFTGTIYLVTSGGGLTAIETARRFPVRLVESGPAGGAIFAAGVAARAGEKRALSYDMGGTTAKICLIDDYQPHTARLFEVDRAARFLKGSGLPVRIPVIEMVEIGAGGGSIARLDALKRVTVGPESAGAEPGPACYGRGGRHPAVTDANVVLGTIDPAHFAGGSIALDIDAARGAVERDVAEGIGLSTEMGAYAVYEMVSENMASAARVHAVERGSVVNQYTLIAFGGGAPLHAARVAEKIGVQRVIVPPNAGVGSAVGFLAAPVSFELVRSRYMRLDAFDAAGASELLEEMSQEATALVAPGARGLPTFERRVAFMRYVGQGHEIMVTLPQRSLTVGDTDALREAYERDYGVLFERHIPNAAIEILSWSVQVSTEAKQPELQGKAGSAPVPQPVGRRPVFDGRSGKTADVPVYRREKLPPGSVFAGPAIVAEDETSTYISASFAAHIDASGCIVMERKDA</sequence>
<organism evidence="5 6">
    <name type="scientific">Reyranella humidisoli</name>
    <dbReference type="NCBI Taxonomy" id="2849149"/>
    <lineage>
        <taxon>Bacteria</taxon>
        <taxon>Pseudomonadati</taxon>
        <taxon>Pseudomonadota</taxon>
        <taxon>Alphaproteobacteria</taxon>
        <taxon>Hyphomicrobiales</taxon>
        <taxon>Reyranellaceae</taxon>
        <taxon>Reyranella</taxon>
    </lineage>
</organism>
<dbReference type="Pfam" id="PF05378">
    <property type="entry name" value="Hydant_A_N"/>
    <property type="match status" value="1"/>
</dbReference>
<dbReference type="Proteomes" id="UP000727907">
    <property type="component" value="Unassembled WGS sequence"/>
</dbReference>
<evidence type="ECO:0000259" key="2">
    <source>
        <dbReference type="Pfam" id="PF01968"/>
    </source>
</evidence>
<protein>
    <submittedName>
        <fullName evidence="5">Hydantoinase/oxoprolinase family protein</fullName>
    </submittedName>
</protein>
<keyword evidence="6" id="KW-1185">Reference proteome</keyword>
<feature type="region of interest" description="Disordered" evidence="1">
    <location>
        <begin position="611"/>
        <end position="633"/>
    </location>
</feature>
<feature type="domain" description="Acetophenone carboxylase-like C-terminal" evidence="4">
    <location>
        <begin position="545"/>
        <end position="681"/>
    </location>
</feature>
<dbReference type="RefSeq" id="WP_216962098.1">
    <property type="nucleotide sequence ID" value="NZ_JAHOPB010000001.1"/>
</dbReference>
<dbReference type="EMBL" id="JAHOPB010000001">
    <property type="protein sequence ID" value="MBU8875210.1"/>
    <property type="molecule type" value="Genomic_DNA"/>
</dbReference>
<dbReference type="Pfam" id="PF19278">
    <property type="entry name" value="Hydant_A_C"/>
    <property type="match status" value="1"/>
</dbReference>
<feature type="domain" description="Hydantoinase A/oxoprolinase" evidence="2">
    <location>
        <begin position="203"/>
        <end position="497"/>
    </location>
</feature>
<name>A0ABS6IMG9_9HYPH</name>
<evidence type="ECO:0000313" key="6">
    <source>
        <dbReference type="Proteomes" id="UP000727907"/>
    </source>
</evidence>
<reference evidence="5 6" key="1">
    <citation type="submission" date="2021-06" db="EMBL/GenBank/DDBJ databases">
        <authorList>
            <person name="Lee D.H."/>
        </authorList>
    </citation>
    <scope>NUCLEOTIDE SEQUENCE [LARGE SCALE GENOMIC DNA]</scope>
    <source>
        <strain evidence="5 6">MMS21-HV4-11</strain>
    </source>
</reference>
<evidence type="ECO:0000313" key="5">
    <source>
        <dbReference type="EMBL" id="MBU8875210.1"/>
    </source>
</evidence>
<dbReference type="InterPro" id="IPR049517">
    <property type="entry name" value="ACX-like_C"/>
</dbReference>
<dbReference type="InterPro" id="IPR045079">
    <property type="entry name" value="Oxoprolinase-like"/>
</dbReference>
<comment type="caution">
    <text evidence="5">The sequence shown here is derived from an EMBL/GenBank/DDBJ whole genome shotgun (WGS) entry which is preliminary data.</text>
</comment>
<dbReference type="Pfam" id="PF01968">
    <property type="entry name" value="Hydantoinase_A"/>
    <property type="match status" value="1"/>
</dbReference>
<evidence type="ECO:0000259" key="4">
    <source>
        <dbReference type="Pfam" id="PF19278"/>
    </source>
</evidence>
<proteinExistence type="predicted"/>
<dbReference type="PANTHER" id="PTHR11365">
    <property type="entry name" value="5-OXOPROLINASE RELATED"/>
    <property type="match status" value="1"/>
</dbReference>
<evidence type="ECO:0000259" key="3">
    <source>
        <dbReference type="Pfam" id="PF05378"/>
    </source>
</evidence>
<feature type="domain" description="Hydantoinase/oxoprolinase N-terminal" evidence="3">
    <location>
        <begin position="6"/>
        <end position="182"/>
    </location>
</feature>
<dbReference type="PANTHER" id="PTHR11365:SF23">
    <property type="entry name" value="HYPOTHETICAL 5-OXOPROLINASE (EUROFUNG)-RELATED"/>
    <property type="match status" value="1"/>
</dbReference>
<accession>A0ABS6IMG9</accession>
<dbReference type="InterPro" id="IPR002821">
    <property type="entry name" value="Hydantoinase_A"/>
</dbReference>
<gene>
    <name evidence="5" type="ORF">KQ910_15660</name>
</gene>
<evidence type="ECO:0000256" key="1">
    <source>
        <dbReference type="SAM" id="MobiDB-lite"/>
    </source>
</evidence>
<dbReference type="InterPro" id="IPR008040">
    <property type="entry name" value="Hydant_A_N"/>
</dbReference>